<dbReference type="RefSeq" id="WP_142494775.1">
    <property type="nucleotide sequence ID" value="NZ_FXTO01000038.1"/>
</dbReference>
<organism evidence="6 7">
    <name type="scientific">Thalassovita litoralis</name>
    <dbReference type="NCBI Taxonomy" id="1010611"/>
    <lineage>
        <taxon>Bacteria</taxon>
        <taxon>Pseudomonadati</taxon>
        <taxon>Pseudomonadota</taxon>
        <taxon>Alphaproteobacteria</taxon>
        <taxon>Rhodobacterales</taxon>
        <taxon>Roseobacteraceae</taxon>
        <taxon>Thalassovita</taxon>
    </lineage>
</organism>
<proteinExistence type="inferred from homology"/>
<dbReference type="InterPro" id="IPR036388">
    <property type="entry name" value="WH-like_DNA-bd_sf"/>
</dbReference>
<dbReference type="AlphaFoldDB" id="A0A521FNI2"/>
<dbReference type="GO" id="GO:0003700">
    <property type="term" value="F:DNA-binding transcription factor activity"/>
    <property type="evidence" value="ECO:0007669"/>
    <property type="project" value="InterPro"/>
</dbReference>
<dbReference type="OrthoDB" id="7506954at2"/>
<dbReference type="EMBL" id="FXTO01000038">
    <property type="protein sequence ID" value="SMO97722.1"/>
    <property type="molecule type" value="Genomic_DNA"/>
</dbReference>
<dbReference type="CDD" id="cd05466">
    <property type="entry name" value="PBP2_LTTR_substrate"/>
    <property type="match status" value="1"/>
</dbReference>
<dbReference type="Pfam" id="PF03466">
    <property type="entry name" value="LysR_substrate"/>
    <property type="match status" value="1"/>
</dbReference>
<dbReference type="GO" id="GO:0000976">
    <property type="term" value="F:transcription cis-regulatory region binding"/>
    <property type="evidence" value="ECO:0007669"/>
    <property type="project" value="TreeGrafter"/>
</dbReference>
<dbReference type="Gene3D" id="3.40.190.290">
    <property type="match status" value="1"/>
</dbReference>
<feature type="domain" description="HTH lysR-type" evidence="5">
    <location>
        <begin position="14"/>
        <end position="70"/>
    </location>
</feature>
<gene>
    <name evidence="6" type="ORF">SAMN06265173_13833</name>
</gene>
<name>A0A521FNI2_9RHOB</name>
<evidence type="ECO:0000259" key="5">
    <source>
        <dbReference type="PROSITE" id="PS50931"/>
    </source>
</evidence>
<dbReference type="SUPFAM" id="SSF46785">
    <property type="entry name" value="Winged helix' DNA-binding domain"/>
    <property type="match status" value="1"/>
</dbReference>
<keyword evidence="3" id="KW-0238">DNA-binding</keyword>
<dbReference type="PROSITE" id="PS50931">
    <property type="entry name" value="HTH_LYSR"/>
    <property type="match status" value="1"/>
</dbReference>
<dbReference type="InterPro" id="IPR000847">
    <property type="entry name" value="LysR_HTH_N"/>
</dbReference>
<dbReference type="PANTHER" id="PTHR30126:SF98">
    <property type="entry name" value="HTH-TYPE TRANSCRIPTIONAL ACTIVATOR BAUR"/>
    <property type="match status" value="1"/>
</dbReference>
<evidence type="ECO:0000313" key="6">
    <source>
        <dbReference type="EMBL" id="SMO97722.1"/>
    </source>
</evidence>
<dbReference type="Gene3D" id="1.10.10.10">
    <property type="entry name" value="Winged helix-like DNA-binding domain superfamily/Winged helix DNA-binding domain"/>
    <property type="match status" value="1"/>
</dbReference>
<dbReference type="PANTHER" id="PTHR30126">
    <property type="entry name" value="HTH-TYPE TRANSCRIPTIONAL REGULATOR"/>
    <property type="match status" value="1"/>
</dbReference>
<reference evidence="6 7" key="1">
    <citation type="submission" date="2017-05" db="EMBL/GenBank/DDBJ databases">
        <authorList>
            <person name="Varghese N."/>
            <person name="Submissions S."/>
        </authorList>
    </citation>
    <scope>NUCLEOTIDE SEQUENCE [LARGE SCALE GENOMIC DNA]</scope>
    <source>
        <strain evidence="6 7">DSM 29506</strain>
    </source>
</reference>
<evidence type="ECO:0000256" key="1">
    <source>
        <dbReference type="ARBA" id="ARBA00009437"/>
    </source>
</evidence>
<accession>A0A521FNI2</accession>
<dbReference type="SUPFAM" id="SSF53850">
    <property type="entry name" value="Periplasmic binding protein-like II"/>
    <property type="match status" value="1"/>
</dbReference>
<evidence type="ECO:0000256" key="3">
    <source>
        <dbReference type="ARBA" id="ARBA00023125"/>
    </source>
</evidence>
<comment type="similarity">
    <text evidence="1">Belongs to the LysR transcriptional regulatory family.</text>
</comment>
<keyword evidence="2" id="KW-0805">Transcription regulation</keyword>
<dbReference type="InterPro" id="IPR005119">
    <property type="entry name" value="LysR_subst-bd"/>
</dbReference>
<dbReference type="Pfam" id="PF00126">
    <property type="entry name" value="HTH_1"/>
    <property type="match status" value="1"/>
</dbReference>
<evidence type="ECO:0000256" key="2">
    <source>
        <dbReference type="ARBA" id="ARBA00023015"/>
    </source>
</evidence>
<protein>
    <submittedName>
        <fullName evidence="6">Transcriptional regulator, LysR family</fullName>
    </submittedName>
</protein>
<sequence length="309" mass="34317">MAGHAILPQIGDADLKLLQIFRTVAECGGLAASETELNIGRSTISKHLSDLEHRLGLRLCDRGPAGFSLTDDGAKVLQAAETLLGAVSNFRSQVNEVKKQLVGTVHLAMFDQFLTNPEANLAHAIAEFNAIAPEVEIELSLMAPTQIELQVMEGAVDIGITTMHRTNSALHYLPIYGEDMFLYCSDTHPFFDRAPDGLTMNDLKQSNFVGLKFNSPNLQFSKKLGVRTTAKVQNEQTLALLVLSGSYIGFLPDHLAASFVEKGRMRRILPDHLYYRSRFAAVSRRSPQVNRISRLFLDILHRHHMKNPQ</sequence>
<evidence type="ECO:0000256" key="4">
    <source>
        <dbReference type="ARBA" id="ARBA00023163"/>
    </source>
</evidence>
<dbReference type="Proteomes" id="UP000316030">
    <property type="component" value="Unassembled WGS sequence"/>
</dbReference>
<evidence type="ECO:0000313" key="7">
    <source>
        <dbReference type="Proteomes" id="UP000316030"/>
    </source>
</evidence>
<dbReference type="InterPro" id="IPR036390">
    <property type="entry name" value="WH_DNA-bd_sf"/>
</dbReference>
<keyword evidence="7" id="KW-1185">Reference proteome</keyword>
<keyword evidence="4" id="KW-0804">Transcription</keyword>